<dbReference type="Proteomes" id="UP000425817">
    <property type="component" value="Chromosome"/>
</dbReference>
<accession>A0A6I6HAA0</accession>
<protein>
    <submittedName>
        <fullName evidence="1">DUF3606 domain-containing protein</fullName>
    </submittedName>
</protein>
<dbReference type="InterPro" id="IPR022037">
    <property type="entry name" value="DUF3606"/>
</dbReference>
<reference evidence="1 2" key="1">
    <citation type="submission" date="2019-12" db="EMBL/GenBank/DDBJ databases">
        <title>Hybrid Genome Assemblies of two High G+C Isolates from Undergraduate Microbiology Courses.</title>
        <authorList>
            <person name="Ne Ville C.J."/>
            <person name="Enright D."/>
            <person name="Hernandez I."/>
            <person name="Dodsworth J."/>
            <person name="Orwin P.M."/>
        </authorList>
    </citation>
    <scope>NUCLEOTIDE SEQUENCE [LARGE SCALE GENOMIC DNA]</scope>
    <source>
        <strain evidence="1 2">CSUSB</strain>
    </source>
</reference>
<name>A0A6I6HAA0_VARPD</name>
<dbReference type="Pfam" id="PF12244">
    <property type="entry name" value="DUF3606"/>
    <property type="match status" value="1"/>
</dbReference>
<organism evidence="1 2">
    <name type="scientific">Variovorax paradoxus</name>
    <dbReference type="NCBI Taxonomy" id="34073"/>
    <lineage>
        <taxon>Bacteria</taxon>
        <taxon>Pseudomonadati</taxon>
        <taxon>Pseudomonadota</taxon>
        <taxon>Betaproteobacteria</taxon>
        <taxon>Burkholderiales</taxon>
        <taxon>Comamonadaceae</taxon>
        <taxon>Variovorax</taxon>
    </lineage>
</organism>
<dbReference type="EMBL" id="CP046622">
    <property type="protein sequence ID" value="QGW81606.1"/>
    <property type="molecule type" value="Genomic_DNA"/>
</dbReference>
<dbReference type="AlphaFoldDB" id="A0A6I6HAA0"/>
<dbReference type="OrthoDB" id="7030114at2"/>
<proteinExistence type="predicted"/>
<sequence length="59" mass="6884">MPDDMEIRVPQNDEHIDITDLKEVDYWTKWFGVSETRLRLAVASAGTYKDDLRVYLGLP</sequence>
<gene>
    <name evidence="1" type="ORF">GOQ09_08385</name>
</gene>
<dbReference type="RefSeq" id="WP_126747474.1">
    <property type="nucleotide sequence ID" value="NZ_CP046622.1"/>
</dbReference>
<evidence type="ECO:0000313" key="1">
    <source>
        <dbReference type="EMBL" id="QGW81606.1"/>
    </source>
</evidence>
<evidence type="ECO:0000313" key="2">
    <source>
        <dbReference type="Proteomes" id="UP000425817"/>
    </source>
</evidence>